<keyword evidence="5 7" id="KW-1133">Transmembrane helix</keyword>
<sequence length="448" mass="46115">MAAAQPKSSRFISGFGVQVLAAMALGLGLGLLARQLGPAEGQGGYVLAETLHQLGAIFVQLLRTLVPPLVFTAIVASIANIAQLQNAARLVWRTLFWFAVTALIAVLIGIALGLILQPGLHTTVEAAAAKAPKTHGSWLDFLTGLVPVNILGLAASTKIADGGAATTSLSFNVLQIVVISLVTGVAALKVGEAGEAFLKFNASALAIVRKVLWWVIRLTPIGTIGLFGNAVAQYGWTTLGQLGAFTGAIYLGLALVLLVVYPTLLALNGLNPVRFFQGAWPAIQLGFVSRSSVGTLPVTEAVTETSLGVPRAYAAFAAPLGSTTKMDGCAAIYPAISAIFVAQFFGVHLALSDYFLIVFVSVIGSAATAGLTGATVMLTLTLSTLGLPLEGAGLLLAIDPILDMGRTAVNVAGQALVPTIVAKREGILDLETYNAARVPAEAGLIAAE</sequence>
<keyword evidence="2" id="KW-0813">Transport</keyword>
<dbReference type="Gene3D" id="1.10.3860.10">
    <property type="entry name" value="Sodium:dicarboxylate symporter"/>
    <property type="match status" value="1"/>
</dbReference>
<dbReference type="Proteomes" id="UP000249393">
    <property type="component" value="Unassembled WGS sequence"/>
</dbReference>
<comment type="subcellular location">
    <subcellularLocation>
        <location evidence="1">Cell membrane</location>
        <topology evidence="1">Multi-pass membrane protein</topology>
    </subcellularLocation>
</comment>
<evidence type="ECO:0000313" key="9">
    <source>
        <dbReference type="Proteomes" id="UP000249393"/>
    </source>
</evidence>
<keyword evidence="6 7" id="KW-0472">Membrane</keyword>
<keyword evidence="3" id="KW-1003">Cell membrane</keyword>
<dbReference type="EMBL" id="QFQZ01000123">
    <property type="protein sequence ID" value="PZR30624.1"/>
    <property type="molecule type" value="Genomic_DNA"/>
</dbReference>
<evidence type="ECO:0000313" key="8">
    <source>
        <dbReference type="EMBL" id="PZR30624.1"/>
    </source>
</evidence>
<feature type="transmembrane region" description="Helical" evidence="7">
    <location>
        <begin position="248"/>
        <end position="267"/>
    </location>
</feature>
<evidence type="ECO:0000256" key="1">
    <source>
        <dbReference type="ARBA" id="ARBA00004651"/>
    </source>
</evidence>
<dbReference type="InterPro" id="IPR036458">
    <property type="entry name" value="Na:dicarbo_symporter_sf"/>
</dbReference>
<feature type="transmembrane region" description="Helical" evidence="7">
    <location>
        <begin position="53"/>
        <end position="82"/>
    </location>
</feature>
<evidence type="ECO:0000256" key="4">
    <source>
        <dbReference type="ARBA" id="ARBA00022692"/>
    </source>
</evidence>
<proteinExistence type="predicted"/>
<dbReference type="PANTHER" id="PTHR42865:SF7">
    <property type="entry name" value="PROTON_GLUTAMATE-ASPARTATE SYMPORTER"/>
    <property type="match status" value="1"/>
</dbReference>
<feature type="transmembrane region" description="Helical" evidence="7">
    <location>
        <begin position="94"/>
        <end position="116"/>
    </location>
</feature>
<gene>
    <name evidence="8" type="ORF">DI526_22010</name>
</gene>
<evidence type="ECO:0000256" key="3">
    <source>
        <dbReference type="ARBA" id="ARBA00022475"/>
    </source>
</evidence>
<comment type="caution">
    <text evidence="8">The sequence shown here is derived from an EMBL/GenBank/DDBJ whole genome shotgun (WGS) entry which is preliminary data.</text>
</comment>
<dbReference type="GO" id="GO:0015293">
    <property type="term" value="F:symporter activity"/>
    <property type="evidence" value="ECO:0007669"/>
    <property type="project" value="UniProtKB-KW"/>
</dbReference>
<dbReference type="InterPro" id="IPR001991">
    <property type="entry name" value="Na-dicarboxylate_symporter"/>
</dbReference>
<keyword evidence="4 7" id="KW-0812">Transmembrane</keyword>
<name>A0A2W5WRU6_9CAUL</name>
<feature type="transmembrane region" description="Helical" evidence="7">
    <location>
        <begin position="357"/>
        <end position="380"/>
    </location>
</feature>
<evidence type="ECO:0000256" key="6">
    <source>
        <dbReference type="ARBA" id="ARBA00023136"/>
    </source>
</evidence>
<reference evidence="8 9" key="1">
    <citation type="submission" date="2017-08" db="EMBL/GenBank/DDBJ databases">
        <title>Infants hospitalized years apart are colonized by the same room-sourced microbial strains.</title>
        <authorList>
            <person name="Brooks B."/>
            <person name="Olm M.R."/>
            <person name="Firek B.A."/>
            <person name="Baker R."/>
            <person name="Thomas B.C."/>
            <person name="Morowitz M.J."/>
            <person name="Banfield J.F."/>
        </authorList>
    </citation>
    <scope>NUCLEOTIDE SEQUENCE [LARGE SCALE GENOMIC DNA]</scope>
    <source>
        <strain evidence="8">S2_003_000_R2_4</strain>
    </source>
</reference>
<protein>
    <submittedName>
        <fullName evidence="8">Sodium:proton antiporter</fullName>
    </submittedName>
</protein>
<dbReference type="GO" id="GO:0006835">
    <property type="term" value="P:dicarboxylic acid transport"/>
    <property type="evidence" value="ECO:0007669"/>
    <property type="project" value="TreeGrafter"/>
</dbReference>
<dbReference type="SUPFAM" id="SSF118215">
    <property type="entry name" value="Proton glutamate symport protein"/>
    <property type="match status" value="1"/>
</dbReference>
<dbReference type="RefSeq" id="WP_304282929.1">
    <property type="nucleotide sequence ID" value="NZ_QFQZ01000123.1"/>
</dbReference>
<feature type="transmembrane region" description="Helical" evidence="7">
    <location>
        <begin position="330"/>
        <end position="351"/>
    </location>
</feature>
<dbReference type="GO" id="GO:0005886">
    <property type="term" value="C:plasma membrane"/>
    <property type="evidence" value="ECO:0007669"/>
    <property type="project" value="UniProtKB-SubCell"/>
</dbReference>
<dbReference type="PANTHER" id="PTHR42865">
    <property type="entry name" value="PROTON/GLUTAMATE-ASPARTATE SYMPORTER"/>
    <property type="match status" value="1"/>
</dbReference>
<evidence type="ECO:0000256" key="5">
    <source>
        <dbReference type="ARBA" id="ARBA00022989"/>
    </source>
</evidence>
<dbReference type="AlphaFoldDB" id="A0A2W5WRU6"/>
<evidence type="ECO:0000256" key="2">
    <source>
        <dbReference type="ARBA" id="ARBA00022448"/>
    </source>
</evidence>
<dbReference type="PRINTS" id="PR00173">
    <property type="entry name" value="EDTRNSPORT"/>
</dbReference>
<evidence type="ECO:0000256" key="7">
    <source>
        <dbReference type="SAM" id="Phobius"/>
    </source>
</evidence>
<accession>A0A2W5WRU6</accession>
<dbReference type="Pfam" id="PF00375">
    <property type="entry name" value="SDF"/>
    <property type="match status" value="1"/>
</dbReference>
<feature type="transmembrane region" description="Helical" evidence="7">
    <location>
        <begin position="169"/>
        <end position="190"/>
    </location>
</feature>
<organism evidence="8 9">
    <name type="scientific">Caulobacter segnis</name>
    <dbReference type="NCBI Taxonomy" id="88688"/>
    <lineage>
        <taxon>Bacteria</taxon>
        <taxon>Pseudomonadati</taxon>
        <taxon>Pseudomonadota</taxon>
        <taxon>Alphaproteobacteria</taxon>
        <taxon>Caulobacterales</taxon>
        <taxon>Caulobacteraceae</taxon>
        <taxon>Caulobacter</taxon>
    </lineage>
</organism>
<feature type="transmembrane region" description="Helical" evidence="7">
    <location>
        <begin position="211"/>
        <end position="236"/>
    </location>
</feature>
<feature type="transmembrane region" description="Helical" evidence="7">
    <location>
        <begin position="12"/>
        <end position="33"/>
    </location>
</feature>